<feature type="region of interest" description="Disordered" evidence="1">
    <location>
        <begin position="49"/>
        <end position="78"/>
    </location>
</feature>
<feature type="compositionally biased region" description="Low complexity" evidence="1">
    <location>
        <begin position="49"/>
        <end position="58"/>
    </location>
</feature>
<protein>
    <submittedName>
        <fullName evidence="2">Succinate dehydrogenase hydrophobic membrane anchor protein</fullName>
    </submittedName>
</protein>
<feature type="region of interest" description="Disordered" evidence="1">
    <location>
        <begin position="1"/>
        <end position="30"/>
    </location>
</feature>
<feature type="region of interest" description="Disordered" evidence="1">
    <location>
        <begin position="93"/>
        <end position="147"/>
    </location>
</feature>
<accession>A0A6J4L2V6</accession>
<evidence type="ECO:0000313" key="2">
    <source>
        <dbReference type="EMBL" id="CAA9321494.1"/>
    </source>
</evidence>
<feature type="compositionally biased region" description="Basic residues" evidence="1">
    <location>
        <begin position="1"/>
        <end position="24"/>
    </location>
</feature>
<feature type="compositionally biased region" description="Low complexity" evidence="1">
    <location>
        <begin position="100"/>
        <end position="112"/>
    </location>
</feature>
<evidence type="ECO:0000256" key="1">
    <source>
        <dbReference type="SAM" id="MobiDB-lite"/>
    </source>
</evidence>
<organism evidence="2">
    <name type="scientific">uncultured Gemmatimonadota bacterium</name>
    <dbReference type="NCBI Taxonomy" id="203437"/>
    <lineage>
        <taxon>Bacteria</taxon>
        <taxon>Pseudomonadati</taxon>
        <taxon>Gemmatimonadota</taxon>
        <taxon>environmental samples</taxon>
    </lineage>
</organism>
<proteinExistence type="predicted"/>
<feature type="non-terminal residue" evidence="2">
    <location>
        <position position="1"/>
    </location>
</feature>
<dbReference type="AlphaFoldDB" id="A0A6J4L2V6"/>
<gene>
    <name evidence="2" type="ORF">AVDCRST_MAG68-1949</name>
</gene>
<name>A0A6J4L2V6_9BACT</name>
<feature type="compositionally biased region" description="Gly residues" evidence="1">
    <location>
        <begin position="59"/>
        <end position="71"/>
    </location>
</feature>
<sequence>EHHPGKPVHGGRARRPPARRRLSAPRRGEQQLRAVLVAVHARVRHHPHLPLALPPGVVEPGGGRGAPGRGPGARAVDQPVQPALQRGALRLRHAARHQRPALQHRGLRAQAGPAGGGEGGRLHAPPLGDGVGRVRPPHLRPDDPGAM</sequence>
<reference evidence="2" key="1">
    <citation type="submission" date="2020-02" db="EMBL/GenBank/DDBJ databases">
        <authorList>
            <person name="Meier V. D."/>
        </authorList>
    </citation>
    <scope>NUCLEOTIDE SEQUENCE</scope>
    <source>
        <strain evidence="2">AVDCRST_MAG68</strain>
    </source>
</reference>
<dbReference type="EMBL" id="CADCTW010000095">
    <property type="protein sequence ID" value="CAA9321494.1"/>
    <property type="molecule type" value="Genomic_DNA"/>
</dbReference>
<feature type="non-terminal residue" evidence="2">
    <location>
        <position position="147"/>
    </location>
</feature>